<dbReference type="SMART" id="SM00448">
    <property type="entry name" value="REC"/>
    <property type="match status" value="1"/>
</dbReference>
<feature type="domain" description="GGDEF" evidence="4">
    <location>
        <begin position="210"/>
        <end position="343"/>
    </location>
</feature>
<gene>
    <name evidence="5" type="ORF">IQ266_19535</name>
</gene>
<dbReference type="Proteomes" id="UP000625316">
    <property type="component" value="Unassembled WGS sequence"/>
</dbReference>
<feature type="modified residue" description="4-aspartylphosphate" evidence="1">
    <location>
        <position position="53"/>
    </location>
</feature>
<comment type="caution">
    <text evidence="5">The sequence shown here is derived from an EMBL/GenBank/DDBJ whole genome shotgun (WGS) entry which is preliminary data.</text>
</comment>
<dbReference type="FunFam" id="3.20.20.450:FF:000001">
    <property type="entry name" value="Cyclic di-GMP phosphodiesterase yahA"/>
    <property type="match status" value="1"/>
</dbReference>
<dbReference type="PANTHER" id="PTHR33121">
    <property type="entry name" value="CYCLIC DI-GMP PHOSPHODIESTERASE PDEF"/>
    <property type="match status" value="1"/>
</dbReference>
<dbReference type="AlphaFoldDB" id="A0A928VQK5"/>
<dbReference type="GO" id="GO:0071111">
    <property type="term" value="F:cyclic-guanylate-specific phosphodiesterase activity"/>
    <property type="evidence" value="ECO:0007669"/>
    <property type="project" value="InterPro"/>
</dbReference>
<keyword evidence="6" id="KW-1185">Reference proteome</keyword>
<dbReference type="Gene3D" id="3.30.70.270">
    <property type="match status" value="1"/>
</dbReference>
<dbReference type="SUPFAM" id="SSF141868">
    <property type="entry name" value="EAL domain-like"/>
    <property type="match status" value="1"/>
</dbReference>
<organism evidence="5 6">
    <name type="scientific">Romeriopsis navalis LEGE 11480</name>
    <dbReference type="NCBI Taxonomy" id="2777977"/>
    <lineage>
        <taxon>Bacteria</taxon>
        <taxon>Bacillati</taxon>
        <taxon>Cyanobacteriota</taxon>
        <taxon>Cyanophyceae</taxon>
        <taxon>Leptolyngbyales</taxon>
        <taxon>Leptolyngbyaceae</taxon>
        <taxon>Romeriopsis</taxon>
        <taxon>Romeriopsis navalis</taxon>
    </lineage>
</organism>
<reference evidence="5" key="1">
    <citation type="submission" date="2020-10" db="EMBL/GenBank/DDBJ databases">
        <authorList>
            <person name="Castelo-Branco R."/>
            <person name="Eusebio N."/>
            <person name="Adriana R."/>
            <person name="Vieira A."/>
            <person name="Brugerolle De Fraissinette N."/>
            <person name="Rezende De Castro R."/>
            <person name="Schneider M.P."/>
            <person name="Vasconcelos V."/>
            <person name="Leao P.N."/>
        </authorList>
    </citation>
    <scope>NUCLEOTIDE SEQUENCE</scope>
    <source>
        <strain evidence="5">LEGE 11480</strain>
    </source>
</reference>
<dbReference type="InterPro" id="IPR000160">
    <property type="entry name" value="GGDEF_dom"/>
</dbReference>
<dbReference type="NCBIfam" id="TIGR00254">
    <property type="entry name" value="GGDEF"/>
    <property type="match status" value="1"/>
</dbReference>
<feature type="domain" description="EAL" evidence="3">
    <location>
        <begin position="353"/>
        <end position="607"/>
    </location>
</feature>
<sequence length="609" mass="67703">MSTTVLVIEDEACLRDNLVNLLVREGFNAIAAANGRDGFHQAKTLKPALILCDVKMEEMDGYAVLQQLRQDPSTANVAFIFLSGQVEQAHVRLGMNLGADDYLLKPVQPKELIQAIQSRLKRQASLQRSATISNLPVPEIASTASVSQPQSRSKAIAYNQAASPQPTVALNRPTLAAVDLAHDALANLPNRASLPHLLTQVLAKARDYDCLVTVLSLNVVRFSSINAAFGFAVGDVVLNQLAHRLHQQVDEHGVVIRTNGDEFTIILDDLTWEEDALHWADVIWRVCSEAFVVDGRRISLQLAIGGAYVHHGQGTPEQLMLQTDMARRACEQWGGQVPYIFHDANLAAQTVEQRLLETDLNRAIHQGEFQIYYQPQICLPGGQVTGVEALLRWRHPYRGMVSPERFITIAEEMGLIVPLGEWVLRTACLQVKRWQGISPVPLKLSVNLSIRQLQQENLPSQITRILQAVDLNPQQLTLELTETNLMADIDQAIQILTALRSLGIKIAIDDFGKGYSSLHYLSRLPIDILKIDQSFVRRLPDDNQAVAISNAIITLAHDLKLEIVAEGVETDRQVRFLTDHGCRIMQGHLYSRALPPEDFVSLLQHRNCA</sequence>
<name>A0A928VQK5_9CYAN</name>
<dbReference type="InterPro" id="IPR011006">
    <property type="entry name" value="CheY-like_superfamily"/>
</dbReference>
<keyword evidence="1" id="KW-0597">Phosphoprotein</keyword>
<dbReference type="InterPro" id="IPR050706">
    <property type="entry name" value="Cyclic-di-GMP_PDE-like"/>
</dbReference>
<dbReference type="SUPFAM" id="SSF52172">
    <property type="entry name" value="CheY-like"/>
    <property type="match status" value="1"/>
</dbReference>
<dbReference type="Gene3D" id="3.40.50.2300">
    <property type="match status" value="1"/>
</dbReference>
<evidence type="ECO:0000313" key="6">
    <source>
        <dbReference type="Proteomes" id="UP000625316"/>
    </source>
</evidence>
<evidence type="ECO:0000259" key="2">
    <source>
        <dbReference type="PROSITE" id="PS50110"/>
    </source>
</evidence>
<evidence type="ECO:0000313" key="5">
    <source>
        <dbReference type="EMBL" id="MBE9031932.1"/>
    </source>
</evidence>
<dbReference type="InterPro" id="IPR001633">
    <property type="entry name" value="EAL_dom"/>
</dbReference>
<dbReference type="CDD" id="cd01949">
    <property type="entry name" value="GGDEF"/>
    <property type="match status" value="1"/>
</dbReference>
<dbReference type="InterPro" id="IPR029787">
    <property type="entry name" value="Nucleotide_cyclase"/>
</dbReference>
<dbReference type="RefSeq" id="WP_264326758.1">
    <property type="nucleotide sequence ID" value="NZ_JADEXQ010000081.1"/>
</dbReference>
<protein>
    <submittedName>
        <fullName evidence="5">EAL domain-containing protein</fullName>
    </submittedName>
</protein>
<dbReference type="PANTHER" id="PTHR33121:SF70">
    <property type="entry name" value="SIGNALING PROTEIN YKOW"/>
    <property type="match status" value="1"/>
</dbReference>
<dbReference type="Pfam" id="PF00990">
    <property type="entry name" value="GGDEF"/>
    <property type="match status" value="1"/>
</dbReference>
<dbReference type="InterPro" id="IPR001789">
    <property type="entry name" value="Sig_transdc_resp-reg_receiver"/>
</dbReference>
<dbReference type="Pfam" id="PF00072">
    <property type="entry name" value="Response_reg"/>
    <property type="match status" value="1"/>
</dbReference>
<dbReference type="PROSITE" id="PS50883">
    <property type="entry name" value="EAL"/>
    <property type="match status" value="1"/>
</dbReference>
<feature type="domain" description="Response regulatory" evidence="2">
    <location>
        <begin position="4"/>
        <end position="120"/>
    </location>
</feature>
<dbReference type="Gene3D" id="3.20.20.450">
    <property type="entry name" value="EAL domain"/>
    <property type="match status" value="1"/>
</dbReference>
<dbReference type="GO" id="GO:0000160">
    <property type="term" value="P:phosphorelay signal transduction system"/>
    <property type="evidence" value="ECO:0007669"/>
    <property type="project" value="InterPro"/>
</dbReference>
<dbReference type="PROSITE" id="PS50887">
    <property type="entry name" value="GGDEF"/>
    <property type="match status" value="1"/>
</dbReference>
<dbReference type="CDD" id="cd17574">
    <property type="entry name" value="REC_OmpR"/>
    <property type="match status" value="1"/>
</dbReference>
<dbReference type="CDD" id="cd01948">
    <property type="entry name" value="EAL"/>
    <property type="match status" value="1"/>
</dbReference>
<dbReference type="InterPro" id="IPR043128">
    <property type="entry name" value="Rev_trsase/Diguanyl_cyclase"/>
</dbReference>
<evidence type="ECO:0000259" key="3">
    <source>
        <dbReference type="PROSITE" id="PS50883"/>
    </source>
</evidence>
<evidence type="ECO:0000256" key="1">
    <source>
        <dbReference type="PROSITE-ProRule" id="PRU00169"/>
    </source>
</evidence>
<dbReference type="SUPFAM" id="SSF55073">
    <property type="entry name" value="Nucleotide cyclase"/>
    <property type="match status" value="1"/>
</dbReference>
<dbReference type="EMBL" id="JADEXQ010000081">
    <property type="protein sequence ID" value="MBE9031932.1"/>
    <property type="molecule type" value="Genomic_DNA"/>
</dbReference>
<evidence type="ECO:0000259" key="4">
    <source>
        <dbReference type="PROSITE" id="PS50887"/>
    </source>
</evidence>
<dbReference type="Pfam" id="PF00563">
    <property type="entry name" value="EAL"/>
    <property type="match status" value="1"/>
</dbReference>
<dbReference type="SMART" id="SM00267">
    <property type="entry name" value="GGDEF"/>
    <property type="match status" value="1"/>
</dbReference>
<accession>A0A928VQK5</accession>
<dbReference type="SMART" id="SM00052">
    <property type="entry name" value="EAL"/>
    <property type="match status" value="1"/>
</dbReference>
<proteinExistence type="predicted"/>
<dbReference type="PROSITE" id="PS50110">
    <property type="entry name" value="RESPONSE_REGULATORY"/>
    <property type="match status" value="1"/>
</dbReference>
<dbReference type="InterPro" id="IPR035919">
    <property type="entry name" value="EAL_sf"/>
</dbReference>